<evidence type="ECO:0000259" key="11">
    <source>
        <dbReference type="PROSITE" id="PS50884"/>
    </source>
</evidence>
<dbReference type="PANTHER" id="PTHR31992:SF97">
    <property type="entry name" value="DOF ZINC FINGER PROTEIN"/>
    <property type="match status" value="1"/>
</dbReference>
<evidence type="ECO:0000256" key="8">
    <source>
        <dbReference type="PROSITE-ProRule" id="PRU00071"/>
    </source>
</evidence>
<proteinExistence type="predicted"/>
<dbReference type="GO" id="GO:0003677">
    <property type="term" value="F:DNA binding"/>
    <property type="evidence" value="ECO:0007669"/>
    <property type="project" value="UniProtKB-UniRule"/>
</dbReference>
<dbReference type="Proteomes" id="UP000515123">
    <property type="component" value="Linkage group 8"/>
</dbReference>
<evidence type="ECO:0000256" key="6">
    <source>
        <dbReference type="ARBA" id="ARBA00023163"/>
    </source>
</evidence>
<keyword evidence="7 8" id="KW-0539">Nucleus</keyword>
<reference evidence="13" key="2">
    <citation type="submission" date="2025-08" db="UniProtKB">
        <authorList>
            <consortium name="RefSeq"/>
        </authorList>
    </citation>
    <scope>IDENTIFICATION</scope>
    <source>
        <tissue evidence="13">Leaf</tissue>
    </source>
</reference>
<dbReference type="Pfam" id="PF02701">
    <property type="entry name" value="Zn_ribbon_Dof"/>
    <property type="match status" value="1"/>
</dbReference>
<evidence type="ECO:0000256" key="9">
    <source>
        <dbReference type="RuleBase" id="RU369094"/>
    </source>
</evidence>
<keyword evidence="5 8" id="KW-0238">DNA-binding</keyword>
<evidence type="ECO:0000256" key="3">
    <source>
        <dbReference type="ARBA" id="ARBA00022833"/>
    </source>
</evidence>
<feature type="region of interest" description="Disordered" evidence="10">
    <location>
        <begin position="88"/>
        <end position="110"/>
    </location>
</feature>
<dbReference type="InterPro" id="IPR045174">
    <property type="entry name" value="Dof"/>
</dbReference>
<keyword evidence="4 9" id="KW-0805">Transcription regulation</keyword>
<dbReference type="AlphaFoldDB" id="A0A6P5FB73"/>
<accession>A0A6P5FB73</accession>
<dbReference type="RefSeq" id="XP_020093476.1">
    <property type="nucleotide sequence ID" value="XM_020237887.1"/>
</dbReference>
<dbReference type="PROSITE" id="PS01361">
    <property type="entry name" value="ZF_DOF_1"/>
    <property type="match status" value="1"/>
</dbReference>
<reference evidence="12" key="1">
    <citation type="journal article" date="2015" name="Nat. Genet.">
        <title>The pineapple genome and the evolution of CAM photosynthesis.</title>
        <authorList>
            <person name="Ming R."/>
            <person name="VanBuren R."/>
            <person name="Wai C.M."/>
            <person name="Tang H."/>
            <person name="Schatz M.C."/>
            <person name="Bowers J.E."/>
            <person name="Lyons E."/>
            <person name="Wang M.L."/>
            <person name="Chen J."/>
            <person name="Biggers E."/>
            <person name="Zhang J."/>
            <person name="Huang L."/>
            <person name="Zhang L."/>
            <person name="Miao W."/>
            <person name="Zhang J."/>
            <person name="Ye Z."/>
            <person name="Miao C."/>
            <person name="Lin Z."/>
            <person name="Wang H."/>
            <person name="Zhou H."/>
            <person name="Yim W.C."/>
            <person name="Priest H.D."/>
            <person name="Zheng C."/>
            <person name="Woodhouse M."/>
            <person name="Edger P.P."/>
            <person name="Guyot R."/>
            <person name="Guo H.B."/>
            <person name="Guo H."/>
            <person name="Zheng G."/>
            <person name="Singh R."/>
            <person name="Sharma A."/>
            <person name="Min X."/>
            <person name="Zheng Y."/>
            <person name="Lee H."/>
            <person name="Gurtowski J."/>
            <person name="Sedlazeck F.J."/>
            <person name="Harkess A."/>
            <person name="McKain M.R."/>
            <person name="Liao Z."/>
            <person name="Fang J."/>
            <person name="Liu J."/>
            <person name="Zhang X."/>
            <person name="Zhang Q."/>
            <person name="Hu W."/>
            <person name="Qin Y."/>
            <person name="Wang K."/>
            <person name="Chen L.Y."/>
            <person name="Shirley N."/>
            <person name="Lin Y.R."/>
            <person name="Liu L.Y."/>
            <person name="Hernandez A.G."/>
            <person name="Wright C.L."/>
            <person name="Bulone V."/>
            <person name="Tuskan G.A."/>
            <person name="Heath K."/>
            <person name="Zee F."/>
            <person name="Moore P.H."/>
            <person name="Sunkar R."/>
            <person name="Leebens-Mack J.H."/>
            <person name="Mockler T."/>
            <person name="Bennetzen J.L."/>
            <person name="Freeling M."/>
            <person name="Sankoff D."/>
            <person name="Paterson A.H."/>
            <person name="Zhu X."/>
            <person name="Yang X."/>
            <person name="Smith J.A."/>
            <person name="Cushman J.C."/>
            <person name="Paull R.E."/>
            <person name="Yu Q."/>
        </authorList>
    </citation>
    <scope>NUCLEOTIDE SEQUENCE [LARGE SCALE GENOMIC DNA]</scope>
    <source>
        <strain evidence="12">cv. F153</strain>
    </source>
</reference>
<name>A0A6P5FB73_ANACO</name>
<evidence type="ECO:0000256" key="2">
    <source>
        <dbReference type="ARBA" id="ARBA00022771"/>
    </source>
</evidence>
<dbReference type="PROSITE" id="PS50884">
    <property type="entry name" value="ZF_DOF_2"/>
    <property type="match status" value="1"/>
</dbReference>
<protein>
    <recommendedName>
        <fullName evidence="9">Dof zinc finger protein</fullName>
    </recommendedName>
</protein>
<keyword evidence="12" id="KW-1185">Reference proteome</keyword>
<evidence type="ECO:0000256" key="4">
    <source>
        <dbReference type="ARBA" id="ARBA00023015"/>
    </source>
</evidence>
<keyword evidence="1 9" id="KW-0479">Metal-binding</keyword>
<keyword evidence="6 9" id="KW-0804">Transcription</keyword>
<evidence type="ECO:0000256" key="10">
    <source>
        <dbReference type="SAM" id="MobiDB-lite"/>
    </source>
</evidence>
<dbReference type="GO" id="GO:0003700">
    <property type="term" value="F:DNA-binding transcription factor activity"/>
    <property type="evidence" value="ECO:0007669"/>
    <property type="project" value="UniProtKB-UniRule"/>
</dbReference>
<evidence type="ECO:0000256" key="1">
    <source>
        <dbReference type="ARBA" id="ARBA00022723"/>
    </source>
</evidence>
<dbReference type="PANTHER" id="PTHR31992">
    <property type="entry name" value="DOF ZINC FINGER PROTEIN DOF1.4-RELATED"/>
    <property type="match status" value="1"/>
</dbReference>
<comment type="function">
    <text evidence="9">Transcription factor that binds specifically to a 5'-AA[AG]G-3' consensus core sequence.</text>
</comment>
<dbReference type="Gramene" id="Aco007649.1.mrna1">
    <property type="protein sequence ID" value="Aco007649.1.mrna1"/>
    <property type="gene ID" value="Aco007649.1.path1"/>
</dbReference>
<keyword evidence="3 9" id="KW-0862">Zinc</keyword>
<dbReference type="GO" id="GO:0005634">
    <property type="term" value="C:nucleus"/>
    <property type="evidence" value="ECO:0007669"/>
    <property type="project" value="UniProtKB-SubCell"/>
</dbReference>
<dbReference type="OrthoDB" id="695336at2759"/>
<dbReference type="GO" id="GO:0008270">
    <property type="term" value="F:zinc ion binding"/>
    <property type="evidence" value="ECO:0007669"/>
    <property type="project" value="UniProtKB-KW"/>
</dbReference>
<dbReference type="InterPro" id="IPR003851">
    <property type="entry name" value="Znf_Dof"/>
</dbReference>
<evidence type="ECO:0000313" key="12">
    <source>
        <dbReference type="Proteomes" id="UP000515123"/>
    </source>
</evidence>
<evidence type="ECO:0000313" key="13">
    <source>
        <dbReference type="RefSeq" id="XP_020093476.1"/>
    </source>
</evidence>
<dbReference type="GeneID" id="109713709"/>
<sequence length="285" mass="29952">MGLISQQSSVSSADWSRLGMLSGSGGIEAPKPLPRNQLQRPQIWPLLRCPRCDSTNTKFCYYNNYSRSQPRYLCKACRRHWTEGGTLRNVPVGGGHKNKRNKATTSKAATTATATATATAAAATTATTAAATAINSSSMDDPATAIFPEILRRVLLHPPLPPPVESVDYSVMSTLTSSLQSDQIGNIAAEPNTTVSSYGSALAQVSFFGYSDEGLGPMSSALNAWHVAPHMQPPLVSSGGGEAVADALEASAATASGLWMSGWPDEEVSGLAVPELDLPLTSDDL</sequence>
<keyword evidence="2 8" id="KW-0863">Zinc-finger</keyword>
<evidence type="ECO:0000256" key="7">
    <source>
        <dbReference type="ARBA" id="ARBA00023242"/>
    </source>
</evidence>
<gene>
    <name evidence="13" type="primary">LOC109713709</name>
</gene>
<feature type="domain" description="Dof-type" evidence="11">
    <location>
        <begin position="47"/>
        <end position="101"/>
    </location>
</feature>
<organism evidence="12 13">
    <name type="scientific">Ananas comosus</name>
    <name type="common">Pineapple</name>
    <name type="synonym">Ananas ananas</name>
    <dbReference type="NCBI Taxonomy" id="4615"/>
    <lineage>
        <taxon>Eukaryota</taxon>
        <taxon>Viridiplantae</taxon>
        <taxon>Streptophyta</taxon>
        <taxon>Embryophyta</taxon>
        <taxon>Tracheophyta</taxon>
        <taxon>Spermatophyta</taxon>
        <taxon>Magnoliopsida</taxon>
        <taxon>Liliopsida</taxon>
        <taxon>Poales</taxon>
        <taxon>Bromeliaceae</taxon>
        <taxon>Bromelioideae</taxon>
        <taxon>Ananas</taxon>
    </lineage>
</organism>
<comment type="subcellular location">
    <subcellularLocation>
        <location evidence="8 9">Nucleus</location>
    </subcellularLocation>
</comment>
<evidence type="ECO:0000256" key="5">
    <source>
        <dbReference type="ARBA" id="ARBA00023125"/>
    </source>
</evidence>